<dbReference type="PANTHER" id="PTHR43434">
    <property type="entry name" value="PHOSPHOGLYCOLATE PHOSPHATASE"/>
    <property type="match status" value="1"/>
</dbReference>
<evidence type="ECO:0000313" key="1">
    <source>
        <dbReference type="EMBL" id="MDF0602327.1"/>
    </source>
</evidence>
<comment type="caution">
    <text evidence="1">The sequence shown here is derived from an EMBL/GenBank/DDBJ whole genome shotgun (WGS) entry which is preliminary data.</text>
</comment>
<dbReference type="Gene3D" id="1.10.150.240">
    <property type="entry name" value="Putative phosphatase, domain 2"/>
    <property type="match status" value="1"/>
</dbReference>
<dbReference type="RefSeq" id="WP_275568482.1">
    <property type="nucleotide sequence ID" value="NZ_JARGYC010000047.1"/>
</dbReference>
<dbReference type="Pfam" id="PF00702">
    <property type="entry name" value="Hydrolase"/>
    <property type="match status" value="1"/>
</dbReference>
<protein>
    <submittedName>
        <fullName evidence="1">HAD hydrolase-like protein</fullName>
    </submittedName>
</protein>
<name>A0AAE3NX94_9RHOB</name>
<organism evidence="1 2">
    <name type="scientific">Psychromarinibacter sediminicola</name>
    <dbReference type="NCBI Taxonomy" id="3033385"/>
    <lineage>
        <taxon>Bacteria</taxon>
        <taxon>Pseudomonadati</taxon>
        <taxon>Pseudomonadota</taxon>
        <taxon>Alphaproteobacteria</taxon>
        <taxon>Rhodobacterales</taxon>
        <taxon>Paracoccaceae</taxon>
        <taxon>Psychromarinibacter</taxon>
    </lineage>
</organism>
<dbReference type="SUPFAM" id="SSF56784">
    <property type="entry name" value="HAD-like"/>
    <property type="match status" value="1"/>
</dbReference>
<dbReference type="InterPro" id="IPR036412">
    <property type="entry name" value="HAD-like_sf"/>
</dbReference>
<dbReference type="Proteomes" id="UP001220964">
    <property type="component" value="Unassembled WGS sequence"/>
</dbReference>
<dbReference type="InterPro" id="IPR050155">
    <property type="entry name" value="HAD-like_hydrolase_sf"/>
</dbReference>
<dbReference type="AlphaFoldDB" id="A0AAE3NX94"/>
<dbReference type="GO" id="GO:0005829">
    <property type="term" value="C:cytosol"/>
    <property type="evidence" value="ECO:0007669"/>
    <property type="project" value="TreeGrafter"/>
</dbReference>
<keyword evidence="1" id="KW-0378">Hydrolase</keyword>
<keyword evidence="2" id="KW-1185">Reference proteome</keyword>
<dbReference type="InterPro" id="IPR023198">
    <property type="entry name" value="PGP-like_dom2"/>
</dbReference>
<dbReference type="GO" id="GO:0004713">
    <property type="term" value="F:protein tyrosine kinase activity"/>
    <property type="evidence" value="ECO:0007669"/>
    <property type="project" value="TreeGrafter"/>
</dbReference>
<dbReference type="EMBL" id="JARGYC010000047">
    <property type="protein sequence ID" value="MDF0602327.1"/>
    <property type="molecule type" value="Genomic_DNA"/>
</dbReference>
<accession>A0AAE3NX94</accession>
<dbReference type="Gene3D" id="3.40.50.1000">
    <property type="entry name" value="HAD superfamily/HAD-like"/>
    <property type="match status" value="1"/>
</dbReference>
<evidence type="ECO:0000313" key="2">
    <source>
        <dbReference type="Proteomes" id="UP001220964"/>
    </source>
</evidence>
<sequence length="205" mass="21679">MRAVFLDLDGTLTDPKPGITGAAAHALETLGLPVPDDLTWIIGPPLIDSFRRLGAPDPEKALGLYREVYAAGRMFENAVYPGIPQALAAMRAAGARLYLATAKPHVYATRITAHFGLDAYLDEQFGPELDGTRNDKAELLAWALARTGAEPGTCVMVGDRRQDFVAAAANGMRSVGVTWGYGSAEELALADRLCDAPADLPAAVG</sequence>
<dbReference type="PANTHER" id="PTHR43434:SF20">
    <property type="entry name" value="5'-NUCLEOTIDASE"/>
    <property type="match status" value="1"/>
</dbReference>
<proteinExistence type="predicted"/>
<dbReference type="GO" id="GO:0016787">
    <property type="term" value="F:hydrolase activity"/>
    <property type="evidence" value="ECO:0007669"/>
    <property type="project" value="UniProtKB-KW"/>
</dbReference>
<gene>
    <name evidence="1" type="ORF">P1J78_16430</name>
</gene>
<dbReference type="InterPro" id="IPR023214">
    <property type="entry name" value="HAD_sf"/>
</dbReference>
<reference evidence="1" key="1">
    <citation type="submission" date="2023-03" db="EMBL/GenBank/DDBJ databases">
        <title>Multiphase analysis and comparison of six strains from genera Psychromarinibacter, Lutimaribacter, and Maritimibacter, including a novel species: Psychromarinibacter sediminicola sp. nov.</title>
        <authorList>
            <person name="Wang Y.-H."/>
            <person name="Ye M.-Q."/>
            <person name="Du Z.-J."/>
        </authorList>
    </citation>
    <scope>NUCLEOTIDE SEQUENCE</scope>
    <source>
        <strain evidence="1">C21-152</strain>
    </source>
</reference>